<dbReference type="Proteomes" id="UP000010796">
    <property type="component" value="Chromosome"/>
</dbReference>
<dbReference type="eggNOG" id="ENOG502Z8ID">
    <property type="taxonomic scope" value="Bacteria"/>
</dbReference>
<reference evidence="2" key="1">
    <citation type="submission" date="2012-02" db="EMBL/GenBank/DDBJ databases">
        <title>The complete genome of Echinicola vietnamensis DSM 17526.</title>
        <authorList>
            <person name="Lucas S."/>
            <person name="Copeland A."/>
            <person name="Lapidus A."/>
            <person name="Glavina del Rio T."/>
            <person name="Dalin E."/>
            <person name="Tice H."/>
            <person name="Bruce D."/>
            <person name="Goodwin L."/>
            <person name="Pitluck S."/>
            <person name="Peters L."/>
            <person name="Ovchinnikova G."/>
            <person name="Teshima H."/>
            <person name="Kyrpides N."/>
            <person name="Mavromatis K."/>
            <person name="Ivanova N."/>
            <person name="Brettin T."/>
            <person name="Detter J.C."/>
            <person name="Han C."/>
            <person name="Larimer F."/>
            <person name="Land M."/>
            <person name="Hauser L."/>
            <person name="Markowitz V."/>
            <person name="Cheng J.-F."/>
            <person name="Hugenholtz P."/>
            <person name="Woyke T."/>
            <person name="Wu D."/>
            <person name="Brambilla E."/>
            <person name="Klenk H.-P."/>
            <person name="Eisen J.A."/>
        </authorList>
    </citation>
    <scope>NUCLEOTIDE SEQUENCE [LARGE SCALE GENOMIC DNA]</scope>
    <source>
        <strain evidence="2">DSM 17526 / LMG 23754 / KMM 6221</strain>
    </source>
</reference>
<dbReference type="STRING" id="926556.Echvi_1364"/>
<dbReference type="KEGG" id="evi:Echvi_1364"/>
<keyword evidence="2" id="KW-1185">Reference proteome</keyword>
<dbReference type="RefSeq" id="WP_015265197.1">
    <property type="nucleotide sequence ID" value="NC_019904.1"/>
</dbReference>
<sequence length="150" mass="17621">MNALEKRIAGILPEIDIAGHTYTIDIKLQELRNKKEPWKNLKFDQMVTSENGENYLFFFRSRRQELFYASQEMTHVPKDVVMVEIPHELHLDPVGMARKYGMADDYFQKGYPMQEKRVANITPLEKTGLLEHVAQNRRQQKTQNTKGQKL</sequence>
<dbReference type="HOGENOM" id="CLU_1737649_0_0_10"/>
<accession>L0FX75</accession>
<dbReference type="EMBL" id="CP003346">
    <property type="protein sequence ID" value="AGA77633.1"/>
    <property type="molecule type" value="Genomic_DNA"/>
</dbReference>
<evidence type="ECO:0000313" key="1">
    <source>
        <dbReference type="EMBL" id="AGA77633.1"/>
    </source>
</evidence>
<evidence type="ECO:0000313" key="2">
    <source>
        <dbReference type="Proteomes" id="UP000010796"/>
    </source>
</evidence>
<dbReference type="OrthoDB" id="771660at2"/>
<proteinExistence type="predicted"/>
<gene>
    <name evidence="1" type="ordered locus">Echvi_1364</name>
</gene>
<protein>
    <submittedName>
        <fullName evidence="1">Uncharacterized protein</fullName>
    </submittedName>
</protein>
<organism evidence="1 2">
    <name type="scientific">Echinicola vietnamensis (strain DSM 17526 / LMG 23754 / KMM 6221)</name>
    <dbReference type="NCBI Taxonomy" id="926556"/>
    <lineage>
        <taxon>Bacteria</taxon>
        <taxon>Pseudomonadati</taxon>
        <taxon>Bacteroidota</taxon>
        <taxon>Cytophagia</taxon>
        <taxon>Cytophagales</taxon>
        <taxon>Cyclobacteriaceae</taxon>
        <taxon>Echinicola</taxon>
    </lineage>
</organism>
<dbReference type="AlphaFoldDB" id="L0FX75"/>
<name>L0FX75_ECHVK</name>